<evidence type="ECO:0000313" key="1">
    <source>
        <dbReference type="EMBL" id="KKL11980.1"/>
    </source>
</evidence>
<comment type="caution">
    <text evidence="1">The sequence shown here is derived from an EMBL/GenBank/DDBJ whole genome shotgun (WGS) entry which is preliminary data.</text>
</comment>
<proteinExistence type="predicted"/>
<protein>
    <submittedName>
        <fullName evidence="1">Uncharacterized protein</fullName>
    </submittedName>
</protein>
<organism evidence="1">
    <name type="scientific">marine sediment metagenome</name>
    <dbReference type="NCBI Taxonomy" id="412755"/>
    <lineage>
        <taxon>unclassified sequences</taxon>
        <taxon>metagenomes</taxon>
        <taxon>ecological metagenomes</taxon>
    </lineage>
</organism>
<sequence>MKEINKQQLIHFLKNTIKVIEEDDSFEGRISYKMAATLDTFEVDAFVRTGNSMGQGGAMIISDA</sequence>
<accession>A0A0F9ARB4</accession>
<gene>
    <name evidence="1" type="ORF">LCGC14_2540330</name>
</gene>
<dbReference type="AlphaFoldDB" id="A0A0F9ARB4"/>
<dbReference type="EMBL" id="LAZR01041442">
    <property type="protein sequence ID" value="KKL11980.1"/>
    <property type="molecule type" value="Genomic_DNA"/>
</dbReference>
<reference evidence="1" key="1">
    <citation type="journal article" date="2015" name="Nature">
        <title>Complex archaea that bridge the gap between prokaryotes and eukaryotes.</title>
        <authorList>
            <person name="Spang A."/>
            <person name="Saw J.H."/>
            <person name="Jorgensen S.L."/>
            <person name="Zaremba-Niedzwiedzka K."/>
            <person name="Martijn J."/>
            <person name="Lind A.E."/>
            <person name="van Eijk R."/>
            <person name="Schleper C."/>
            <person name="Guy L."/>
            <person name="Ettema T.J."/>
        </authorList>
    </citation>
    <scope>NUCLEOTIDE SEQUENCE</scope>
</reference>
<name>A0A0F9ARB4_9ZZZZ</name>